<organism evidence="1 2">
    <name type="scientific">Lacrimispora celerecrescens</name>
    <dbReference type="NCBI Taxonomy" id="29354"/>
    <lineage>
        <taxon>Bacteria</taxon>
        <taxon>Bacillati</taxon>
        <taxon>Bacillota</taxon>
        <taxon>Clostridia</taxon>
        <taxon>Lachnospirales</taxon>
        <taxon>Lachnospiraceae</taxon>
        <taxon>Lacrimispora</taxon>
    </lineage>
</organism>
<dbReference type="PANTHER" id="PTHR34986:SF1">
    <property type="entry name" value="PROTEIN YIAL"/>
    <property type="match status" value="1"/>
</dbReference>
<protein>
    <recommendedName>
        <fullName evidence="3">YhcH/YjgK/YiaL family protein</fullName>
    </recommendedName>
</protein>
<dbReference type="PANTHER" id="PTHR34986">
    <property type="entry name" value="EVOLVED BETA-GALACTOSIDASE SUBUNIT BETA"/>
    <property type="match status" value="1"/>
</dbReference>
<dbReference type="AlphaFoldDB" id="A0A084JNF0"/>
<dbReference type="InterPro" id="IPR037012">
    <property type="entry name" value="NanQ/TabA/YiaL_sf"/>
</dbReference>
<keyword evidence="2" id="KW-1185">Reference proteome</keyword>
<dbReference type="EMBL" id="JPME01000011">
    <property type="protein sequence ID" value="KEZ90484.1"/>
    <property type="molecule type" value="Genomic_DNA"/>
</dbReference>
<name>A0A084JNF0_9FIRM</name>
<reference evidence="1 2" key="1">
    <citation type="submission" date="2014-07" db="EMBL/GenBank/DDBJ databases">
        <title>Draft genome of Clostridium celerecrescens 152B isolated from sediments associated with methane hydrate from Krishna Godavari basin.</title>
        <authorList>
            <person name="Honkalas V.S."/>
            <person name="Dabir A.P."/>
            <person name="Arora P."/>
            <person name="Dhakephalkar P.K."/>
        </authorList>
    </citation>
    <scope>NUCLEOTIDE SEQUENCE [LARGE SCALE GENOMIC DNA]</scope>
    <source>
        <strain evidence="1 2">152B</strain>
    </source>
</reference>
<proteinExistence type="predicted"/>
<dbReference type="Gene3D" id="2.60.120.370">
    <property type="entry name" value="YhcH/YjgK/YiaL"/>
    <property type="match status" value="1"/>
</dbReference>
<dbReference type="GO" id="GO:0005829">
    <property type="term" value="C:cytosol"/>
    <property type="evidence" value="ECO:0007669"/>
    <property type="project" value="TreeGrafter"/>
</dbReference>
<accession>A0A084JNF0</accession>
<dbReference type="Proteomes" id="UP000028525">
    <property type="component" value="Unassembled WGS sequence"/>
</dbReference>
<evidence type="ECO:0000313" key="2">
    <source>
        <dbReference type="Proteomes" id="UP000028525"/>
    </source>
</evidence>
<evidence type="ECO:0008006" key="3">
    <source>
        <dbReference type="Google" id="ProtNLM"/>
    </source>
</evidence>
<dbReference type="OrthoDB" id="9792756at2"/>
<dbReference type="STRING" id="29354.IO98_09240"/>
<dbReference type="RefSeq" id="WP_038280329.1">
    <property type="nucleotide sequence ID" value="NZ_JPME01000011.1"/>
</dbReference>
<evidence type="ECO:0000313" key="1">
    <source>
        <dbReference type="EMBL" id="KEZ90484.1"/>
    </source>
</evidence>
<dbReference type="SUPFAM" id="SSF51197">
    <property type="entry name" value="Clavaminate synthase-like"/>
    <property type="match status" value="1"/>
</dbReference>
<comment type="caution">
    <text evidence="1">The sequence shown here is derived from an EMBL/GenBank/DDBJ whole genome shotgun (WGS) entry which is preliminary data.</text>
</comment>
<dbReference type="Pfam" id="PF04074">
    <property type="entry name" value="DUF386"/>
    <property type="match status" value="1"/>
</dbReference>
<gene>
    <name evidence="1" type="ORF">IO98_09240</name>
</gene>
<dbReference type="InterPro" id="IPR004375">
    <property type="entry name" value="NanQ/TabA/YiaL"/>
</dbReference>
<sequence>MIFGNIYKPMLEEQLSVLPAPLRSAIRFLKDNDLAAHEPGVFNIELDGLPVILQVLDLDTKDRGNLRPEIHRKNIDVQFLAKGGPEEAGFYSKDETGQVDEDLLDTPRDILFFRNDPKAPEGRIHMVPGTYAIYFPWDVHIPAIQVGDSPAAIRKIVIKVPFESCLSGEASQGE</sequence>
<dbReference type="NCBIfam" id="TIGR00022">
    <property type="entry name" value="YhcH/YjgK/YiaL family protein"/>
    <property type="match status" value="1"/>
</dbReference>